<keyword evidence="3" id="KW-1185">Reference proteome</keyword>
<protein>
    <submittedName>
        <fullName evidence="2">Uncharacterized protein</fullName>
    </submittedName>
</protein>
<evidence type="ECO:0000256" key="1">
    <source>
        <dbReference type="SAM" id="MobiDB-lite"/>
    </source>
</evidence>
<evidence type="ECO:0000313" key="2">
    <source>
        <dbReference type="EMBL" id="QUT04038.1"/>
    </source>
</evidence>
<feature type="region of interest" description="Disordered" evidence="1">
    <location>
        <begin position="47"/>
        <end position="66"/>
    </location>
</feature>
<accession>A0A975K4M6</accession>
<dbReference type="AlphaFoldDB" id="A0A975K4M6"/>
<organism evidence="2 3">
    <name type="scientific">Sphingobium phenoxybenzoativorans</name>
    <dbReference type="NCBI Taxonomy" id="1592790"/>
    <lineage>
        <taxon>Bacteria</taxon>
        <taxon>Pseudomonadati</taxon>
        <taxon>Pseudomonadota</taxon>
        <taxon>Alphaproteobacteria</taxon>
        <taxon>Sphingomonadales</taxon>
        <taxon>Sphingomonadaceae</taxon>
        <taxon>Sphingobium</taxon>
    </lineage>
</organism>
<reference evidence="2" key="1">
    <citation type="submission" date="2021-04" db="EMBL/GenBank/DDBJ databases">
        <title>Isolation of p-tert-butylphenol degrading bacteria Sphingobium phenoxybenzoativorans Tas13 from active sludge.</title>
        <authorList>
            <person name="Li Y."/>
        </authorList>
    </citation>
    <scope>NUCLEOTIDE SEQUENCE</scope>
    <source>
        <strain evidence="2">Tas13</strain>
    </source>
</reference>
<sequence length="66" mass="7363">MSTYALRPNYRCPTCNSRDPHLHPATAFEGEVEVCADEYHLIPTASNTEAHRKPVLEKRAAKGLTP</sequence>
<name>A0A975K4M6_9SPHN</name>
<dbReference type="RefSeq" id="WP_212607933.1">
    <property type="nucleotide sequence ID" value="NZ_CP073910.1"/>
</dbReference>
<feature type="compositionally biased region" description="Basic and acidic residues" evidence="1">
    <location>
        <begin position="49"/>
        <end position="60"/>
    </location>
</feature>
<dbReference type="EMBL" id="CP073910">
    <property type="protein sequence ID" value="QUT04038.1"/>
    <property type="molecule type" value="Genomic_DNA"/>
</dbReference>
<gene>
    <name evidence="2" type="ORF">KFK14_12865</name>
</gene>
<dbReference type="Proteomes" id="UP000681425">
    <property type="component" value="Chromosome"/>
</dbReference>
<evidence type="ECO:0000313" key="3">
    <source>
        <dbReference type="Proteomes" id="UP000681425"/>
    </source>
</evidence>
<dbReference type="KEGG" id="spph:KFK14_12865"/>
<proteinExistence type="predicted"/>